<dbReference type="InterPro" id="IPR000157">
    <property type="entry name" value="TIR_dom"/>
</dbReference>
<dbReference type="EMBL" id="BLPG01000001">
    <property type="protein sequence ID" value="GFJ92652.1"/>
    <property type="molecule type" value="Genomic_DNA"/>
</dbReference>
<evidence type="ECO:0000313" key="2">
    <source>
        <dbReference type="EMBL" id="GFJ92652.1"/>
    </source>
</evidence>
<reference evidence="2 3" key="2">
    <citation type="submission" date="2020-03" db="EMBL/GenBank/DDBJ databases">
        <authorList>
            <person name="Ichikawa N."/>
            <person name="Kimura A."/>
            <person name="Kitahashi Y."/>
            <person name="Uohara A."/>
        </authorList>
    </citation>
    <scope>NUCLEOTIDE SEQUENCE [LARGE SCALE GENOMIC DNA]</scope>
    <source>
        <strain evidence="2 3">NBRC 108638</strain>
    </source>
</reference>
<comment type="caution">
    <text evidence="2">The sequence shown here is derived from an EMBL/GenBank/DDBJ whole genome shotgun (WGS) entry which is preliminary data.</text>
</comment>
<name>A0A6V8L5X8_9ACTN</name>
<dbReference type="GO" id="GO:0007165">
    <property type="term" value="P:signal transduction"/>
    <property type="evidence" value="ECO:0007669"/>
    <property type="project" value="InterPro"/>
</dbReference>
<dbReference type="NCBIfam" id="NF040588">
    <property type="entry name" value="FxsC_Nterm"/>
    <property type="match status" value="1"/>
</dbReference>
<evidence type="ECO:0000313" key="3">
    <source>
        <dbReference type="Proteomes" id="UP000482960"/>
    </source>
</evidence>
<evidence type="ECO:0000259" key="1">
    <source>
        <dbReference type="Pfam" id="PF13676"/>
    </source>
</evidence>
<sequence>MHPDGRESDTVATGERSHAPVFFLSYAQAATRSLKQNRERNLRVMEFFDELSEHVSGLLGLRAGEDPGFMDRTMTGGQRWTRELLHAAGTCQVFVPLVSPGLVRSPWCAMEWDAFSRREIVRRDDGGPAWESGILPVSWIQTEYDVLPAVVREIQHFAPIRLPNPDYAADYQQEGLYGLLALKSDAYSAVVWRLAQRIVEVYRTHRVTHLVPSGTDSLRNVFTEKEEVA</sequence>
<feature type="domain" description="TIR" evidence="1">
    <location>
        <begin position="62"/>
        <end position="119"/>
    </location>
</feature>
<dbReference type="Pfam" id="PF13676">
    <property type="entry name" value="TIR_2"/>
    <property type="match status" value="1"/>
</dbReference>
<dbReference type="Gene3D" id="3.40.50.10140">
    <property type="entry name" value="Toll/interleukin-1 receptor homology (TIR) domain"/>
    <property type="match status" value="1"/>
</dbReference>
<dbReference type="AlphaFoldDB" id="A0A6V8L5X8"/>
<accession>A0A6V8L5X8</accession>
<proteinExistence type="predicted"/>
<organism evidence="2 3">
    <name type="scientific">Phytohabitans rumicis</name>
    <dbReference type="NCBI Taxonomy" id="1076125"/>
    <lineage>
        <taxon>Bacteria</taxon>
        <taxon>Bacillati</taxon>
        <taxon>Actinomycetota</taxon>
        <taxon>Actinomycetes</taxon>
        <taxon>Micromonosporales</taxon>
        <taxon>Micromonosporaceae</taxon>
    </lineage>
</organism>
<dbReference type="InterPro" id="IPR035897">
    <property type="entry name" value="Toll_tir_struct_dom_sf"/>
</dbReference>
<keyword evidence="3" id="KW-1185">Reference proteome</keyword>
<dbReference type="Proteomes" id="UP000482960">
    <property type="component" value="Unassembled WGS sequence"/>
</dbReference>
<gene>
    <name evidence="2" type="ORF">Prum_062940</name>
</gene>
<reference evidence="2 3" key="1">
    <citation type="submission" date="2020-03" db="EMBL/GenBank/DDBJ databases">
        <title>Whole genome shotgun sequence of Phytohabitans rumicis NBRC 108638.</title>
        <authorList>
            <person name="Komaki H."/>
            <person name="Tamura T."/>
        </authorList>
    </citation>
    <scope>NUCLEOTIDE SEQUENCE [LARGE SCALE GENOMIC DNA]</scope>
    <source>
        <strain evidence="2 3">NBRC 108638</strain>
    </source>
</reference>
<dbReference type="SUPFAM" id="SSF52200">
    <property type="entry name" value="Toll/Interleukin receptor TIR domain"/>
    <property type="match status" value="1"/>
</dbReference>
<dbReference type="InterPro" id="IPR047603">
    <property type="entry name" value="FxsC_N"/>
</dbReference>
<protein>
    <recommendedName>
        <fullName evidence="1">TIR domain-containing protein</fullName>
    </recommendedName>
</protein>